<name>A0A5J5IFJ5_9BACT</name>
<dbReference type="PANTHER" id="PTHR22946:SF8">
    <property type="entry name" value="ACETYL XYLAN ESTERASE DOMAIN-CONTAINING PROTEIN"/>
    <property type="match status" value="1"/>
</dbReference>
<dbReference type="AlphaFoldDB" id="A0A5J5IFJ5"/>
<comment type="caution">
    <text evidence="2">The sequence shown here is derived from an EMBL/GenBank/DDBJ whole genome shotgun (WGS) entry which is preliminary data.</text>
</comment>
<accession>A0A5J5IFJ5</accession>
<dbReference type="SUPFAM" id="SSF53474">
    <property type="entry name" value="alpha/beta-Hydrolases"/>
    <property type="match status" value="1"/>
</dbReference>
<sequence>MQFYSPHRKSMLFVIVAIFFYTNSISQKLYDCLDWKTNVTVNTFLVQKMHGQYNERRKIFAKAITSKKLTEEYIQSVQRKFKKMLGDFPIKTSLNPITTGTLHRDGYKIEKIIYESFPNHHVTANLYIPDGKGKFPAALLFCGHENESKATVSYQKTAILFAKNGFVVFVIDPISQSERFQLTDNTGDPLARGGTTEHTLLNEGSSLLGTSSPADELWDNIRGLDYLETRPEVDTARIGCLGNSGGGMQTIYFAGYEKRIKVFAPCSYLANRERTLEISGPADGCAQIPGEGMQHLELDDYLIASAPKPLLILAGRYDFIDYTGTLVAYNELKKIYTSLQQPHKLTLFTYDDGHGISKPKREAAVTWFRKWLCNDSTKITEGDLETIPEHDLLCTKSGQINSAFADEVAIPQRNLMLFDSLKLSRDKFLKQQHGLVKQKVAQMLALDLKNKKINVEHKGEVKNDDLIFEKLIIRKNDQIPLPVLEISSSNKRPEKIIVWFNEKGKDEIADSASLIKSYLDKNYAVILCDVSGTGETTDNPQFNDKKYYNKEYRNAMLALHIGAPMVGIRTAGVLTLMDYIESIPEYKDVPIEIDATGISTIAAMHAALFCDQITQLNLYGGIKTYKTILENPIEKNWYSYAINEVLKYYDLPDLVQLIGKDKFHFINN</sequence>
<dbReference type="EMBL" id="VYQF01000004">
    <property type="protein sequence ID" value="KAA9038055.1"/>
    <property type="molecule type" value="Genomic_DNA"/>
</dbReference>
<protein>
    <recommendedName>
        <fullName evidence="1">Acetyl xylan esterase domain-containing protein</fullName>
    </recommendedName>
</protein>
<dbReference type="InterPro" id="IPR050261">
    <property type="entry name" value="FrsA_esterase"/>
</dbReference>
<dbReference type="InterPro" id="IPR029058">
    <property type="entry name" value="AB_hydrolase_fold"/>
</dbReference>
<evidence type="ECO:0000259" key="1">
    <source>
        <dbReference type="Pfam" id="PF05448"/>
    </source>
</evidence>
<organism evidence="2 3">
    <name type="scientific">Ginsengibacter hankyongi</name>
    <dbReference type="NCBI Taxonomy" id="2607284"/>
    <lineage>
        <taxon>Bacteria</taxon>
        <taxon>Pseudomonadati</taxon>
        <taxon>Bacteroidota</taxon>
        <taxon>Chitinophagia</taxon>
        <taxon>Chitinophagales</taxon>
        <taxon>Chitinophagaceae</taxon>
        <taxon>Ginsengibacter</taxon>
    </lineage>
</organism>
<dbReference type="PANTHER" id="PTHR22946">
    <property type="entry name" value="DIENELACTONE HYDROLASE DOMAIN-CONTAINING PROTEIN-RELATED"/>
    <property type="match status" value="1"/>
</dbReference>
<dbReference type="Gene3D" id="3.40.50.1820">
    <property type="entry name" value="alpha/beta hydrolase"/>
    <property type="match status" value="2"/>
</dbReference>
<dbReference type="InterPro" id="IPR008391">
    <property type="entry name" value="AXE1_dom"/>
</dbReference>
<proteinExistence type="predicted"/>
<feature type="domain" description="Acetyl xylan esterase" evidence="1">
    <location>
        <begin position="103"/>
        <end position="279"/>
    </location>
</feature>
<reference evidence="2 3" key="1">
    <citation type="submission" date="2019-09" db="EMBL/GenBank/DDBJ databases">
        <title>Draft genome sequence of Ginsengibacter sp. BR5-29.</title>
        <authorList>
            <person name="Im W.-T."/>
        </authorList>
    </citation>
    <scope>NUCLEOTIDE SEQUENCE [LARGE SCALE GENOMIC DNA]</scope>
    <source>
        <strain evidence="2 3">BR5-29</strain>
    </source>
</reference>
<evidence type="ECO:0000313" key="2">
    <source>
        <dbReference type="EMBL" id="KAA9038055.1"/>
    </source>
</evidence>
<dbReference type="Proteomes" id="UP000326903">
    <property type="component" value="Unassembled WGS sequence"/>
</dbReference>
<gene>
    <name evidence="2" type="ORF">FW778_14935</name>
</gene>
<keyword evidence="3" id="KW-1185">Reference proteome</keyword>
<dbReference type="RefSeq" id="WP_150415615.1">
    <property type="nucleotide sequence ID" value="NZ_VYQF01000004.1"/>
</dbReference>
<dbReference type="Pfam" id="PF05448">
    <property type="entry name" value="AXE1"/>
    <property type="match status" value="1"/>
</dbReference>
<evidence type="ECO:0000313" key="3">
    <source>
        <dbReference type="Proteomes" id="UP000326903"/>
    </source>
</evidence>